<keyword evidence="3" id="KW-1185">Reference proteome</keyword>
<evidence type="ECO:0000259" key="1">
    <source>
        <dbReference type="Pfam" id="PF07728"/>
    </source>
</evidence>
<dbReference type="HOGENOM" id="CLU_065561_0_0_9"/>
<dbReference type="InterPro" id="IPR027417">
    <property type="entry name" value="P-loop_NTPase"/>
</dbReference>
<dbReference type="Pfam" id="PF07728">
    <property type="entry name" value="AAA_5"/>
    <property type="match status" value="1"/>
</dbReference>
<name>A0A0E3JXG4_CLOSL</name>
<gene>
    <name evidence="2" type="ORF">CSCA_1030</name>
</gene>
<protein>
    <submittedName>
        <fullName evidence="2">ATPase associated with various cellular activities AAA_5</fullName>
    </submittedName>
</protein>
<dbReference type="SUPFAM" id="SSF52540">
    <property type="entry name" value="P-loop containing nucleoside triphosphate hydrolases"/>
    <property type="match status" value="1"/>
</dbReference>
<dbReference type="PANTHER" id="PTHR42759:SF1">
    <property type="entry name" value="MAGNESIUM-CHELATASE SUBUNIT CHLD"/>
    <property type="match status" value="1"/>
</dbReference>
<dbReference type="GO" id="GO:0016887">
    <property type="term" value="F:ATP hydrolysis activity"/>
    <property type="evidence" value="ECO:0007669"/>
    <property type="project" value="InterPro"/>
</dbReference>
<evidence type="ECO:0000313" key="3">
    <source>
        <dbReference type="Proteomes" id="UP000033115"/>
    </source>
</evidence>
<accession>A0A0E3JXG4</accession>
<reference evidence="2 3" key="1">
    <citation type="journal article" date="2015" name="J. Biotechnol.">
        <title>Complete genome sequence of a malodorant-producing acetogen, Clostridium scatologenes ATCC 25775(T).</title>
        <authorList>
            <person name="Zhu Z."/>
            <person name="Guo T."/>
            <person name="Zheng H."/>
            <person name="Song T."/>
            <person name="Ouyang P."/>
            <person name="Xie J."/>
        </authorList>
    </citation>
    <scope>NUCLEOTIDE SEQUENCE [LARGE SCALE GENOMIC DNA]</scope>
    <source>
        <strain evidence="2 3">ATCC 25775</strain>
    </source>
</reference>
<dbReference type="STRING" id="1548.CSCA_1030"/>
<dbReference type="KEGG" id="csq:CSCA_1030"/>
<proteinExistence type="predicted"/>
<feature type="domain" description="ATPase dynein-related AAA" evidence="1">
    <location>
        <begin position="84"/>
        <end position="225"/>
    </location>
</feature>
<dbReference type="Gene3D" id="3.40.50.300">
    <property type="entry name" value="P-loop containing nucleotide triphosphate hydrolases"/>
    <property type="match status" value="1"/>
</dbReference>
<dbReference type="InterPro" id="IPR050764">
    <property type="entry name" value="CbbQ/NirQ/NorQ/GpvN"/>
</dbReference>
<dbReference type="RefSeq" id="WP_029159645.1">
    <property type="nucleotide sequence ID" value="NZ_CP009933.1"/>
</dbReference>
<sequence>MGEKMLKPPVEVLYKEELAALKKNDDGIKPNNWILSPKAVRKFILGSSEPLTYKNKTIHINKKFFGNDSLVERCIITLAGNRGLMLVGEPGTAKTMLSELLSAAICGYSTNTVQGTAGTTEDMIKYSWNYAMLLAKGPTLEALVKAPLFVGMEKGIITRFEEITRCPSEIQDSLISILSDKVLNIPELGESEGLLFAKPGFNVIGTANTRDKGVNEMSSALKRRFNFETIFPIKDVSLEAKIITNEVKKLTSQNNVEMQVEEDVASLLASTFHELREGISSNGIRIDKPSSVMSTAEAVSVYYQTIMNSYYYGNSKISLDSMVQNIMGAALKESRDDLEKLKNYFNVVVKSKAVEGGSLWEKYYEARKWIK</sequence>
<dbReference type="GO" id="GO:0005524">
    <property type="term" value="F:ATP binding"/>
    <property type="evidence" value="ECO:0007669"/>
    <property type="project" value="InterPro"/>
</dbReference>
<evidence type="ECO:0000313" key="2">
    <source>
        <dbReference type="EMBL" id="AKA68155.1"/>
    </source>
</evidence>
<dbReference type="InterPro" id="IPR011704">
    <property type="entry name" value="ATPase_dyneun-rel_AAA"/>
</dbReference>
<dbReference type="PANTHER" id="PTHR42759">
    <property type="entry name" value="MOXR FAMILY PROTEIN"/>
    <property type="match status" value="1"/>
</dbReference>
<dbReference type="AlphaFoldDB" id="A0A0E3JXG4"/>
<dbReference type="Proteomes" id="UP000033115">
    <property type="component" value="Chromosome"/>
</dbReference>
<dbReference type="EMBL" id="CP009933">
    <property type="protein sequence ID" value="AKA68155.1"/>
    <property type="molecule type" value="Genomic_DNA"/>
</dbReference>
<organism evidence="2 3">
    <name type="scientific">Clostridium scatologenes</name>
    <dbReference type="NCBI Taxonomy" id="1548"/>
    <lineage>
        <taxon>Bacteria</taxon>
        <taxon>Bacillati</taxon>
        <taxon>Bacillota</taxon>
        <taxon>Clostridia</taxon>
        <taxon>Eubacteriales</taxon>
        <taxon>Clostridiaceae</taxon>
        <taxon>Clostridium</taxon>
    </lineage>
</organism>